<dbReference type="Proteomes" id="UP000452235">
    <property type="component" value="Unassembled WGS sequence"/>
</dbReference>
<comment type="caution">
    <text evidence="3">The sequence shown here is derived from an EMBL/GenBank/DDBJ whole genome shotgun (WGS) entry which is preliminary data.</text>
</comment>
<dbReference type="AlphaFoldDB" id="A0A5M3Z230"/>
<dbReference type="PANTHER" id="PTHR28092:SF1">
    <property type="entry name" value="FACTOR-INDUCED GENE 1 PROTEIN"/>
    <property type="match status" value="1"/>
</dbReference>
<sequence>MAATSSTELETRTEKVDVPAEAEAEASSQAQQPSSSLLPLLWKLHLPPKWKARWIRKEEGRENEQQSEIGQEELEPVGQQHAVVEQEEEEETNEESVMIRRDSQSTRSSGSVSYSYYDATDINDGSALWSNMWRRIRRFPPFGGLAHIIRMIAYHHILMAINTVAMIMLSILVAGCSSRPMRNIYLMELSYQNDGWNSSLHNRELEVPNPSFYSVVANISSTGNLAVRVGYFGLCMATNTGGDPVSWICRGKAKKLVGLVEGVQDPLNILAIADSFRDEVIVSVVIIIAIVMTLVGVYGISTFPGWQDSMDDDTGSEMDVKPLPSMAVSILILAFESLAVLFLITAILWQHVAAVAHSATAQAAFNSIVRGDVGGVAMGLGWGSIGLKLVAALGLMLTILSLRHFRMLIDDDDESA</sequence>
<gene>
    <name evidence="3" type="ORF">ATEIFO6365_0006064000</name>
</gene>
<keyword evidence="2" id="KW-0812">Transmembrane</keyword>
<dbReference type="GO" id="GO:0000747">
    <property type="term" value="P:conjugation with cellular fusion"/>
    <property type="evidence" value="ECO:0007669"/>
    <property type="project" value="TreeGrafter"/>
</dbReference>
<feature type="region of interest" description="Disordered" evidence="1">
    <location>
        <begin position="61"/>
        <end position="111"/>
    </location>
</feature>
<dbReference type="InterPro" id="IPR033481">
    <property type="entry name" value="Dni1/Fig1"/>
</dbReference>
<organism evidence="3 4">
    <name type="scientific">Aspergillus terreus</name>
    <dbReference type="NCBI Taxonomy" id="33178"/>
    <lineage>
        <taxon>Eukaryota</taxon>
        <taxon>Fungi</taxon>
        <taxon>Dikarya</taxon>
        <taxon>Ascomycota</taxon>
        <taxon>Pezizomycotina</taxon>
        <taxon>Eurotiomycetes</taxon>
        <taxon>Eurotiomycetidae</taxon>
        <taxon>Eurotiales</taxon>
        <taxon>Aspergillaceae</taxon>
        <taxon>Aspergillus</taxon>
        <taxon>Aspergillus subgen. Circumdati</taxon>
    </lineage>
</organism>
<feature type="transmembrane region" description="Helical" evidence="2">
    <location>
        <begin position="323"/>
        <end position="344"/>
    </location>
</feature>
<feature type="transmembrane region" description="Helical" evidence="2">
    <location>
        <begin position="157"/>
        <end position="177"/>
    </location>
</feature>
<protein>
    <submittedName>
        <fullName evidence="3">Membrane fusion mating FIG1 protein</fullName>
    </submittedName>
</protein>
<name>A0A5M3Z230_ASPTE</name>
<feature type="compositionally biased region" description="Basic and acidic residues" evidence="1">
    <location>
        <begin position="9"/>
        <end position="18"/>
    </location>
</feature>
<evidence type="ECO:0000313" key="3">
    <source>
        <dbReference type="EMBL" id="GFF17292.1"/>
    </source>
</evidence>
<keyword evidence="2" id="KW-0472">Membrane</keyword>
<dbReference type="VEuPathDB" id="FungiDB:ATEG_03411"/>
<evidence type="ECO:0000256" key="2">
    <source>
        <dbReference type="SAM" id="Phobius"/>
    </source>
</evidence>
<accession>A0A5M3Z230</accession>
<proteinExistence type="predicted"/>
<evidence type="ECO:0000313" key="4">
    <source>
        <dbReference type="Proteomes" id="UP000452235"/>
    </source>
</evidence>
<dbReference type="GO" id="GO:0016020">
    <property type="term" value="C:membrane"/>
    <property type="evidence" value="ECO:0007669"/>
    <property type="project" value="InterPro"/>
</dbReference>
<dbReference type="GO" id="GO:0043332">
    <property type="term" value="C:mating projection tip"/>
    <property type="evidence" value="ECO:0007669"/>
    <property type="project" value="TreeGrafter"/>
</dbReference>
<feature type="compositionally biased region" description="Acidic residues" evidence="1">
    <location>
        <begin position="85"/>
        <end position="94"/>
    </location>
</feature>
<dbReference type="EMBL" id="BLJY01000006">
    <property type="protein sequence ID" value="GFF17292.1"/>
    <property type="molecule type" value="Genomic_DNA"/>
</dbReference>
<feature type="region of interest" description="Disordered" evidence="1">
    <location>
        <begin position="1"/>
        <end position="35"/>
    </location>
</feature>
<feature type="transmembrane region" description="Helical" evidence="2">
    <location>
        <begin position="381"/>
        <end position="402"/>
    </location>
</feature>
<dbReference type="PANTHER" id="PTHR28092">
    <property type="entry name" value="FACTOR-INDUCED GENE 1 PROTEIN"/>
    <property type="match status" value="1"/>
</dbReference>
<keyword evidence="4" id="KW-1185">Reference proteome</keyword>
<keyword evidence="2" id="KW-1133">Transmembrane helix</keyword>
<feature type="transmembrane region" description="Helical" evidence="2">
    <location>
        <begin position="280"/>
        <end position="303"/>
    </location>
</feature>
<dbReference type="OrthoDB" id="3550957at2759"/>
<dbReference type="Pfam" id="PF12351">
    <property type="entry name" value="Fig1"/>
    <property type="match status" value="1"/>
</dbReference>
<feature type="compositionally biased region" description="Low complexity" evidence="1">
    <location>
        <begin position="19"/>
        <end position="35"/>
    </location>
</feature>
<evidence type="ECO:0000256" key="1">
    <source>
        <dbReference type="SAM" id="MobiDB-lite"/>
    </source>
</evidence>
<reference evidence="3 4" key="1">
    <citation type="submission" date="2020-01" db="EMBL/GenBank/DDBJ databases">
        <title>Aspergillus terreus IFO 6365 whole genome shotgun sequence.</title>
        <authorList>
            <person name="Kanamasa S."/>
            <person name="Takahashi H."/>
        </authorList>
    </citation>
    <scope>NUCLEOTIDE SEQUENCE [LARGE SCALE GENOMIC DNA]</scope>
    <source>
        <strain evidence="3 4">IFO 6365</strain>
    </source>
</reference>